<dbReference type="RefSeq" id="WP_302724230.1">
    <property type="nucleotide sequence ID" value="NZ_JAULRU010000783.1"/>
</dbReference>
<dbReference type="InterPro" id="IPR016181">
    <property type="entry name" value="Acyl_CoA_acyltransferase"/>
</dbReference>
<gene>
    <name evidence="4" type="ORF">SCD92_16500</name>
</gene>
<proteinExistence type="predicted"/>
<dbReference type="PROSITE" id="PS51186">
    <property type="entry name" value="GNAT"/>
    <property type="match status" value="1"/>
</dbReference>
<dbReference type="InterPro" id="IPR021770">
    <property type="entry name" value="DUF3335"/>
</dbReference>
<feature type="domain" description="N-acetyltransferase" evidence="3">
    <location>
        <begin position="18"/>
        <end position="169"/>
    </location>
</feature>
<dbReference type="InterPro" id="IPR000182">
    <property type="entry name" value="GNAT_dom"/>
</dbReference>
<evidence type="ECO:0000259" key="3">
    <source>
        <dbReference type="PROSITE" id="PS51186"/>
    </source>
</evidence>
<dbReference type="Proteomes" id="UP001273505">
    <property type="component" value="Unassembled WGS sequence"/>
</dbReference>
<keyword evidence="2" id="KW-0012">Acyltransferase</keyword>
<dbReference type="EMBL" id="JAXAFO010000036">
    <property type="protein sequence ID" value="MDX6850978.1"/>
    <property type="molecule type" value="Genomic_DNA"/>
</dbReference>
<accession>A0ABU4S1F3</accession>
<evidence type="ECO:0000256" key="2">
    <source>
        <dbReference type="ARBA" id="ARBA00023315"/>
    </source>
</evidence>
<dbReference type="SUPFAM" id="SSF55729">
    <property type="entry name" value="Acyl-CoA N-acyltransferases (Nat)"/>
    <property type="match status" value="1"/>
</dbReference>
<dbReference type="CDD" id="cd04301">
    <property type="entry name" value="NAT_SF"/>
    <property type="match status" value="1"/>
</dbReference>
<dbReference type="Gene3D" id="3.90.70.10">
    <property type="entry name" value="Cysteine proteinases"/>
    <property type="match status" value="1"/>
</dbReference>
<dbReference type="Gene3D" id="3.40.630.30">
    <property type="match status" value="1"/>
</dbReference>
<evidence type="ECO:0000313" key="4">
    <source>
        <dbReference type="EMBL" id="MDX6850978.1"/>
    </source>
</evidence>
<evidence type="ECO:0000256" key="1">
    <source>
        <dbReference type="ARBA" id="ARBA00022679"/>
    </source>
</evidence>
<dbReference type="InterPro" id="IPR050680">
    <property type="entry name" value="YpeA/RimI_acetyltransf"/>
</dbReference>
<keyword evidence="1" id="KW-0808">Transferase</keyword>
<comment type="caution">
    <text evidence="4">The sequence shown here is derived from an EMBL/GenBank/DDBJ whole genome shotgun (WGS) entry which is preliminary data.</text>
</comment>
<organism evidence="4 5">
    <name type="scientific">Gilvimarinus gilvus</name>
    <dbReference type="NCBI Taxonomy" id="3058038"/>
    <lineage>
        <taxon>Bacteria</taxon>
        <taxon>Pseudomonadati</taxon>
        <taxon>Pseudomonadota</taxon>
        <taxon>Gammaproteobacteria</taxon>
        <taxon>Cellvibrionales</taxon>
        <taxon>Cellvibrionaceae</taxon>
        <taxon>Gilvimarinus</taxon>
    </lineage>
</organism>
<protein>
    <submittedName>
        <fullName evidence="4">GNAT family N-acetyltransferase/peptidase C39 family protein</fullName>
    </submittedName>
</protein>
<evidence type="ECO:0000313" key="5">
    <source>
        <dbReference type="Proteomes" id="UP001273505"/>
    </source>
</evidence>
<dbReference type="Pfam" id="PF11814">
    <property type="entry name" value="DUF3335"/>
    <property type="match status" value="1"/>
</dbReference>
<name>A0ABU4S1F3_9GAMM</name>
<dbReference type="PANTHER" id="PTHR43420">
    <property type="entry name" value="ACETYLTRANSFERASE"/>
    <property type="match status" value="1"/>
</dbReference>
<dbReference type="Pfam" id="PF00583">
    <property type="entry name" value="Acetyltransf_1"/>
    <property type="match status" value="1"/>
</dbReference>
<reference evidence="4 5" key="1">
    <citation type="submission" date="2023-11" db="EMBL/GenBank/DDBJ databases">
        <title>Gilvimarinus fulvus sp. nov., isolated from the surface of Kelp.</title>
        <authorList>
            <person name="Sun Y.Y."/>
            <person name="Gong Y."/>
            <person name="Du Z.J."/>
        </authorList>
    </citation>
    <scope>NUCLEOTIDE SEQUENCE [LARGE SCALE GENOMIC DNA]</scope>
    <source>
        <strain evidence="4 5">SDUM040013</strain>
    </source>
</reference>
<keyword evidence="5" id="KW-1185">Reference proteome</keyword>
<sequence length="398" mass="44940">MSRSDFSREPAKPTPNNVNIRQARVDDINTLCELEQRCFASDRLSKRSFKHHVQSEHSVLLLAECNDDHGSPQLLGYGLCLLNRGTRLARLYSLAVAAEARGQSIGKKLISRLEQTAAHQGRLYMRLEVAKSNRTAIALYEACGYRRFGEYINYYQDHSDADRMQKTIRQGSDASRCLSAVWYPQTTEFTCGPAALMMAMASLNQALQCTQTLELALWRESTTVFMTSGLGGTHPFGLGLAANRRGFCSHVFVNTDQPLFIDGVRSDTKKQVMRLVHNEFLNQCEQQGVEVHYTEVTQALIDEWLAREVAVVMLISTYRLDGKKAPHWVLITGSDEQCFYVHDPDVDEKYQRPIDCQHIPIARTDFDKMSSFGGNRLRTAITLSLHCPAELPFTECCT</sequence>